<dbReference type="SUPFAM" id="SSF49777">
    <property type="entry name" value="PEBP-like"/>
    <property type="match status" value="1"/>
</dbReference>
<evidence type="ECO:0000256" key="1">
    <source>
        <dbReference type="SAM" id="MobiDB-lite"/>
    </source>
</evidence>
<protein>
    <recommendedName>
        <fullName evidence="4">FIST domain-containing protein</fullName>
    </recommendedName>
</protein>
<organism evidence="2 3">
    <name type="scientific">Leucocoprinus leucothites</name>
    <dbReference type="NCBI Taxonomy" id="201217"/>
    <lineage>
        <taxon>Eukaryota</taxon>
        <taxon>Fungi</taxon>
        <taxon>Dikarya</taxon>
        <taxon>Basidiomycota</taxon>
        <taxon>Agaricomycotina</taxon>
        <taxon>Agaricomycetes</taxon>
        <taxon>Agaricomycetidae</taxon>
        <taxon>Agaricales</taxon>
        <taxon>Agaricineae</taxon>
        <taxon>Agaricaceae</taxon>
        <taxon>Leucocoprinus</taxon>
    </lineage>
</organism>
<dbReference type="Proteomes" id="UP000559027">
    <property type="component" value="Unassembled WGS sequence"/>
</dbReference>
<feature type="region of interest" description="Disordered" evidence="1">
    <location>
        <begin position="176"/>
        <end position="195"/>
    </location>
</feature>
<dbReference type="OrthoDB" id="10251508at2759"/>
<evidence type="ECO:0000313" key="2">
    <source>
        <dbReference type="EMBL" id="KAF5361097.1"/>
    </source>
</evidence>
<reference evidence="2 3" key="1">
    <citation type="journal article" date="2020" name="ISME J.">
        <title>Uncovering the hidden diversity of litter-decomposition mechanisms in mushroom-forming fungi.</title>
        <authorList>
            <person name="Floudas D."/>
            <person name="Bentzer J."/>
            <person name="Ahren D."/>
            <person name="Johansson T."/>
            <person name="Persson P."/>
            <person name="Tunlid A."/>
        </authorList>
    </citation>
    <scope>NUCLEOTIDE SEQUENCE [LARGE SCALE GENOMIC DNA]</scope>
    <source>
        <strain evidence="2 3">CBS 146.42</strain>
    </source>
</reference>
<proteinExistence type="predicted"/>
<comment type="caution">
    <text evidence="2">The sequence shown here is derived from an EMBL/GenBank/DDBJ whole genome shotgun (WGS) entry which is preliminary data.</text>
</comment>
<keyword evidence="3" id="KW-1185">Reference proteome</keyword>
<evidence type="ECO:0008006" key="4">
    <source>
        <dbReference type="Google" id="ProtNLM"/>
    </source>
</evidence>
<evidence type="ECO:0000313" key="3">
    <source>
        <dbReference type="Proteomes" id="UP000559027"/>
    </source>
</evidence>
<dbReference type="EMBL" id="JAACJO010000003">
    <property type="protein sequence ID" value="KAF5361097.1"/>
    <property type="molecule type" value="Genomic_DNA"/>
</dbReference>
<accession>A0A8H5G9W2</accession>
<sequence length="496" mass="53911">MVLHLSTCLARSPARLLDRIQTLTRQYAGHDLTMLFALSANFSDAQDLGRAVTGLTNLERTQTIGCLSGRLGSTRINERGVANDVLSLSVAVLDSRDVTPFRSTIPGREEAQVGRWHAFRRKDEEAGKERSLEEGVSWEEVWEGGKAPPLPDGLRQLDDLKPEGLLSSFRHLPGITKDSSPLQHPSPGLTGEHSITPKPTFAVDFLDVRRLSGPMTITQCEGNMVNALDEDNPTQLLISAINKSGLDTHVSGSFKEEEQFSLGALSEDGKLDRVYRITAGDPSRGSISIDSTSTPPIGTRVQFIHRPSTAIPSLSLPKSSRMLSFLTVSDELYLSKSSREGSTREDFEMILENRFLAASENGFVFERDEHPGENDLNIAAVKRAFDNADIPEDLKINFDPTFLLEVILPQASAPPILVHTGIQLPREDTAGPPIFSLVNPSDPLGKNTGPGPFVVAAVDPDAPSPTNTSNAQVRHFLGGDFFPRKLPILGSGPVPC</sequence>
<dbReference type="AlphaFoldDB" id="A0A8H5G9W2"/>
<gene>
    <name evidence="2" type="ORF">D9756_004547</name>
</gene>
<dbReference type="InterPro" id="IPR036610">
    <property type="entry name" value="PEBP-like_sf"/>
</dbReference>
<dbReference type="Gene3D" id="3.90.280.10">
    <property type="entry name" value="PEBP-like"/>
    <property type="match status" value="1"/>
</dbReference>
<name>A0A8H5G9W2_9AGAR</name>